<keyword evidence="2" id="KW-1185">Reference proteome</keyword>
<sequence>MIIMESESNNQSITKWGNYSIDRGVVVRGTVSSSLELAVRDEVPLAEVAGEGGVGCSCRGCSDNGCCSIGSRHVSSAVHTGEGVQFGGGLGDQLLPEGVSLLDYLVAEGLVLVLSVEGELVGGLSSRDLVRLEPLVRCPCESGEDLLDVVHRVDVLGERVGDVNGHQLPVRFSIVNESQTTDNFHLEYGSSLVDGGSNLDDINGVVVSLGARLGVSVLVVLPRLGECSIVPDVSVVGEDVVDESGHTLLLVLLDGRQRLLRSHLHLGVAPSRNLNNHVEDLGGLIGVEGDVVPRGDVALRSLDVASVVEGVERSSLLSLVLDHGAVSRHT</sequence>
<evidence type="ECO:0000313" key="1">
    <source>
        <dbReference type="EMBL" id="GMT25233.1"/>
    </source>
</evidence>
<name>A0AAV5W0X0_9BILA</name>
<dbReference type="Proteomes" id="UP001432322">
    <property type="component" value="Unassembled WGS sequence"/>
</dbReference>
<accession>A0AAV5W0X0</accession>
<proteinExistence type="predicted"/>
<feature type="non-terminal residue" evidence="1">
    <location>
        <position position="330"/>
    </location>
</feature>
<evidence type="ECO:0000313" key="2">
    <source>
        <dbReference type="Proteomes" id="UP001432322"/>
    </source>
</evidence>
<comment type="caution">
    <text evidence="1">The sequence shown here is derived from an EMBL/GenBank/DDBJ whole genome shotgun (WGS) entry which is preliminary data.</text>
</comment>
<organism evidence="1 2">
    <name type="scientific">Pristionchus fissidentatus</name>
    <dbReference type="NCBI Taxonomy" id="1538716"/>
    <lineage>
        <taxon>Eukaryota</taxon>
        <taxon>Metazoa</taxon>
        <taxon>Ecdysozoa</taxon>
        <taxon>Nematoda</taxon>
        <taxon>Chromadorea</taxon>
        <taxon>Rhabditida</taxon>
        <taxon>Rhabditina</taxon>
        <taxon>Diplogasteromorpha</taxon>
        <taxon>Diplogasteroidea</taxon>
        <taxon>Neodiplogasteridae</taxon>
        <taxon>Pristionchus</taxon>
    </lineage>
</organism>
<dbReference type="AlphaFoldDB" id="A0AAV5W0X0"/>
<evidence type="ECO:0008006" key="3">
    <source>
        <dbReference type="Google" id="ProtNLM"/>
    </source>
</evidence>
<protein>
    <recommendedName>
        <fullName evidence="3">Ribosomal protein</fullName>
    </recommendedName>
</protein>
<gene>
    <name evidence="1" type="ORF">PFISCL1PPCAC_16530</name>
</gene>
<reference evidence="1" key="1">
    <citation type="submission" date="2023-10" db="EMBL/GenBank/DDBJ databases">
        <title>Genome assembly of Pristionchus species.</title>
        <authorList>
            <person name="Yoshida K."/>
            <person name="Sommer R.J."/>
        </authorList>
    </citation>
    <scope>NUCLEOTIDE SEQUENCE</scope>
    <source>
        <strain evidence="1">RS5133</strain>
    </source>
</reference>
<dbReference type="EMBL" id="BTSY01000004">
    <property type="protein sequence ID" value="GMT25233.1"/>
    <property type="molecule type" value="Genomic_DNA"/>
</dbReference>